<evidence type="ECO:0008006" key="2">
    <source>
        <dbReference type="Google" id="ProtNLM"/>
    </source>
</evidence>
<reference evidence="1" key="1">
    <citation type="submission" date="2015-06" db="UniProtKB">
        <authorList>
            <consortium name="EnsemblPlants"/>
        </authorList>
    </citation>
    <scope>IDENTIFICATION</scope>
</reference>
<dbReference type="AlphaFoldDB" id="N1R4F7"/>
<sequence length="92" mass="10361">MVLLVLHWISEAWNPKAKFYYESGDIEAVVDPAIAGEYWGVHSVWKVAETAVRCIGVDARRRLCMAEVVKEVYEAIPLERTPRDEGQGGRAT</sequence>
<dbReference type="EnsemblPlants" id="EMT33329">
    <property type="protein sequence ID" value="EMT33329"/>
    <property type="gene ID" value="F775_23388"/>
</dbReference>
<organism evidence="1">
    <name type="scientific">Aegilops tauschii</name>
    <name type="common">Tausch's goatgrass</name>
    <name type="synonym">Aegilops squarrosa</name>
    <dbReference type="NCBI Taxonomy" id="37682"/>
    <lineage>
        <taxon>Eukaryota</taxon>
        <taxon>Viridiplantae</taxon>
        <taxon>Streptophyta</taxon>
        <taxon>Embryophyta</taxon>
        <taxon>Tracheophyta</taxon>
        <taxon>Spermatophyta</taxon>
        <taxon>Magnoliopsida</taxon>
        <taxon>Liliopsida</taxon>
        <taxon>Poales</taxon>
        <taxon>Poaceae</taxon>
        <taxon>BOP clade</taxon>
        <taxon>Pooideae</taxon>
        <taxon>Triticodae</taxon>
        <taxon>Triticeae</taxon>
        <taxon>Triticinae</taxon>
        <taxon>Aegilops</taxon>
    </lineage>
</organism>
<evidence type="ECO:0000313" key="1">
    <source>
        <dbReference type="EnsemblPlants" id="EMT33329"/>
    </source>
</evidence>
<name>N1R4F7_AEGTA</name>
<protein>
    <recommendedName>
        <fullName evidence="2">Serine-threonine/tyrosine-protein kinase catalytic domain-containing protein</fullName>
    </recommendedName>
</protein>
<proteinExistence type="predicted"/>
<accession>N1R4F7</accession>